<dbReference type="InterPro" id="IPR011059">
    <property type="entry name" value="Metal-dep_hydrolase_composite"/>
</dbReference>
<dbReference type="Gene3D" id="3.40.50.10910">
    <property type="entry name" value="Amidohydrolase"/>
    <property type="match status" value="1"/>
</dbReference>
<dbReference type="PANTHER" id="PTHR43135:SF3">
    <property type="entry name" value="ALPHA-D-RIBOSE 1-METHYLPHOSPHONATE 5-TRIPHOSPHATE DIPHOSPHATASE"/>
    <property type="match status" value="1"/>
</dbReference>
<dbReference type="RefSeq" id="WP_101517730.1">
    <property type="nucleotide sequence ID" value="NZ_PKUS01000007.1"/>
</dbReference>
<dbReference type="AlphaFoldDB" id="A0A2N5X4G9"/>
<evidence type="ECO:0000313" key="3">
    <source>
        <dbReference type="Proteomes" id="UP000235005"/>
    </source>
</evidence>
<dbReference type="EMBL" id="PKUS01000007">
    <property type="protein sequence ID" value="PLW69373.1"/>
    <property type="molecule type" value="Genomic_DNA"/>
</dbReference>
<dbReference type="SUPFAM" id="SSF51556">
    <property type="entry name" value="Metallo-dependent hydrolases"/>
    <property type="match status" value="1"/>
</dbReference>
<organism evidence="2 3">
    <name type="scientific">Pseudohalioglobus lutimaris</name>
    <dbReference type="NCBI Taxonomy" id="1737061"/>
    <lineage>
        <taxon>Bacteria</taxon>
        <taxon>Pseudomonadati</taxon>
        <taxon>Pseudomonadota</taxon>
        <taxon>Gammaproteobacteria</taxon>
        <taxon>Cellvibrionales</taxon>
        <taxon>Halieaceae</taxon>
        <taxon>Pseudohalioglobus</taxon>
    </lineage>
</organism>
<feature type="domain" description="Amidohydrolase-related" evidence="1">
    <location>
        <begin position="80"/>
        <end position="421"/>
    </location>
</feature>
<dbReference type="Gene3D" id="2.30.40.10">
    <property type="entry name" value="Urease, subunit C, domain 1"/>
    <property type="match status" value="1"/>
</dbReference>
<dbReference type="Pfam" id="PF01979">
    <property type="entry name" value="Amidohydro_1"/>
    <property type="match status" value="1"/>
</dbReference>
<gene>
    <name evidence="2" type="ORF">C0039_07525</name>
</gene>
<dbReference type="SUPFAM" id="SSF51338">
    <property type="entry name" value="Composite domain of metallo-dependent hydrolases"/>
    <property type="match status" value="1"/>
</dbReference>
<dbReference type="InterPro" id="IPR032466">
    <property type="entry name" value="Metal_Hydrolase"/>
</dbReference>
<dbReference type="InterPro" id="IPR006680">
    <property type="entry name" value="Amidohydro-rel"/>
</dbReference>
<dbReference type="GO" id="GO:0016810">
    <property type="term" value="F:hydrolase activity, acting on carbon-nitrogen (but not peptide) bonds"/>
    <property type="evidence" value="ECO:0007669"/>
    <property type="project" value="InterPro"/>
</dbReference>
<protein>
    <recommendedName>
        <fullName evidence="1">Amidohydrolase-related domain-containing protein</fullName>
    </recommendedName>
</protein>
<dbReference type="Gene3D" id="1.20.58.520">
    <property type="entry name" value="Amidohydrolase"/>
    <property type="match status" value="1"/>
</dbReference>
<reference evidence="2 3" key="1">
    <citation type="submission" date="2018-01" db="EMBL/GenBank/DDBJ databases">
        <title>The draft genome sequence of Halioglobus lutimaris HF004.</title>
        <authorList>
            <person name="Du Z.-J."/>
            <person name="Shi M.-J."/>
        </authorList>
    </citation>
    <scope>NUCLEOTIDE SEQUENCE [LARGE SCALE GENOMIC DNA]</scope>
    <source>
        <strain evidence="2 3">HF004</strain>
    </source>
</reference>
<accession>A0A2N5X4G9</accession>
<dbReference type="InterPro" id="IPR051781">
    <property type="entry name" value="Metallo-dep_Hydrolase"/>
</dbReference>
<dbReference type="OrthoDB" id="9807210at2"/>
<dbReference type="Proteomes" id="UP000235005">
    <property type="component" value="Unassembled WGS sequence"/>
</dbReference>
<evidence type="ECO:0000259" key="1">
    <source>
        <dbReference type="Pfam" id="PF01979"/>
    </source>
</evidence>
<evidence type="ECO:0000313" key="2">
    <source>
        <dbReference type="EMBL" id="PLW69373.1"/>
    </source>
</evidence>
<name>A0A2N5X4G9_9GAMM</name>
<comment type="caution">
    <text evidence="2">The sequence shown here is derived from an EMBL/GenBank/DDBJ whole genome shotgun (WGS) entry which is preliminary data.</text>
</comment>
<keyword evidence="3" id="KW-1185">Reference proteome</keyword>
<proteinExistence type="predicted"/>
<dbReference type="PANTHER" id="PTHR43135">
    <property type="entry name" value="ALPHA-D-RIBOSE 1-METHYLPHOSPHONATE 5-TRIPHOSPHATE DIPHOSPHATASE"/>
    <property type="match status" value="1"/>
</dbReference>
<dbReference type="Gene3D" id="3.30.110.90">
    <property type="entry name" value="Amidohydrolase"/>
    <property type="match status" value="1"/>
</dbReference>
<sequence>MKRVLKVILCTAVLFIALGAITLRVLQPPAAMAIPDPNAVLRSVVLVVPGESHSQPVDLTVENGYISDVRPAREAGINGYVLPGLVDAHVHGPMLPLPGQSELFAFLYLYHGVTSARMAAGDAQMRDAITGGEYVGPRILSCGSFLDGEPPLWPSSLVVTDKASAEAAVEQVAAEGYDCIKVYNELTAGASREIYEAANDRSLSVIGHVPWRQDFGAVYIDDIQHLVGWAPRSPDDGATGYIHRLLNLKNLDQQRVQALIEASITRGFALTPTLVTLQRKFALKNSTDLQQSDAAALLPSYYRNKLWHPQHGLVSARLLSDAQHDQFRALYPQAQGAVRALYEAGVEFHSGTDSAAEFIVPGAGLLEELQLLEQTGLSPEQVLEISSVDTARYLHGPAYGRLSVGAPADFVVYAKDPTRDLGNLGTRTAVVQNGAYYDRDALDAQMRRYKAWFNHPVYRLITESLVGAGLFIVSVLSR</sequence>